<dbReference type="InParanoid" id="A0A2U3MVT6"/>
<dbReference type="OrthoDB" id="6660515at2"/>
<name>A0A2U3MVT6_9GAMM</name>
<evidence type="ECO:0000313" key="1">
    <source>
        <dbReference type="EMBL" id="SPL69547.1"/>
    </source>
</evidence>
<dbReference type="AlphaFoldDB" id="A0A2U3MVT6"/>
<proteinExistence type="predicted"/>
<keyword evidence="2" id="KW-1185">Reference proteome</keyword>
<reference evidence="2" key="1">
    <citation type="submission" date="2018-03" db="EMBL/GenBank/DDBJ databases">
        <authorList>
            <person name="Blom J."/>
        </authorList>
    </citation>
    <scope>NUCLEOTIDE SEQUENCE [LARGE SCALE GENOMIC DNA]</scope>
    <source>
        <strain evidence="2">KPC-SM-21</strain>
    </source>
</reference>
<dbReference type="Proteomes" id="UP000245974">
    <property type="component" value="Unassembled WGS sequence"/>
</dbReference>
<dbReference type="EMBL" id="OOGT01000020">
    <property type="protein sequence ID" value="SPL69547.1"/>
    <property type="molecule type" value="Genomic_DNA"/>
</dbReference>
<dbReference type="RefSeq" id="WP_121973071.1">
    <property type="nucleotide sequence ID" value="NZ_OOGT01000020.1"/>
</dbReference>
<gene>
    <name evidence="1" type="ORF">KPC_0725</name>
</gene>
<evidence type="ECO:0000313" key="2">
    <source>
        <dbReference type="Proteomes" id="UP000245974"/>
    </source>
</evidence>
<organism evidence="1 2">
    <name type="scientific">Acinetobacter stercoris</name>
    <dbReference type="NCBI Taxonomy" id="2126983"/>
    <lineage>
        <taxon>Bacteria</taxon>
        <taxon>Pseudomonadati</taxon>
        <taxon>Pseudomonadota</taxon>
        <taxon>Gammaproteobacteria</taxon>
        <taxon>Moraxellales</taxon>
        <taxon>Moraxellaceae</taxon>
        <taxon>Acinetobacter</taxon>
    </lineage>
</organism>
<protein>
    <submittedName>
        <fullName evidence="1">Uncharacterized protein</fullName>
    </submittedName>
</protein>
<sequence>MIEHQRNILAALGIDLWVSKGSACQTFTHTSLYRDVAQSGMSTEIIIPQPVQQQQEIAVQLKSQPNPVVPEIVQNGQQQSQVAQVETQTEKAEPAQQLEIPAFALQAISTEHCVIVVDITDLTTEQNTLWMNIQRAISHQYYELKWPFPLNQFQDGQAASIYIQGFLDALKADKQLLSLGGLPYFHGMQLTQLASLQEMLEQPLLKRRLWQFMQNNVEQMEVK</sequence>
<accession>A0A2U3MVT6</accession>